<accession>A0A843V9R7</accession>
<organism evidence="1 2">
    <name type="scientific">Colocasia esculenta</name>
    <name type="common">Wild taro</name>
    <name type="synonym">Arum esculentum</name>
    <dbReference type="NCBI Taxonomy" id="4460"/>
    <lineage>
        <taxon>Eukaryota</taxon>
        <taxon>Viridiplantae</taxon>
        <taxon>Streptophyta</taxon>
        <taxon>Embryophyta</taxon>
        <taxon>Tracheophyta</taxon>
        <taxon>Spermatophyta</taxon>
        <taxon>Magnoliopsida</taxon>
        <taxon>Liliopsida</taxon>
        <taxon>Araceae</taxon>
        <taxon>Aroideae</taxon>
        <taxon>Colocasieae</taxon>
        <taxon>Colocasia</taxon>
    </lineage>
</organism>
<keyword evidence="2" id="KW-1185">Reference proteome</keyword>
<protein>
    <submittedName>
        <fullName evidence="1">Uncharacterized protein</fullName>
    </submittedName>
</protein>
<dbReference type="EMBL" id="NMUH01001503">
    <property type="protein sequence ID" value="MQL92958.1"/>
    <property type="molecule type" value="Genomic_DNA"/>
</dbReference>
<evidence type="ECO:0000313" key="2">
    <source>
        <dbReference type="Proteomes" id="UP000652761"/>
    </source>
</evidence>
<sequence>MRVMVLPGCWNLSTGFPSHGLILARISEPLKMYCCTEVLGSTISTNCPGDGSAAPLHDVSLVLTPVLRLDLNFMPGSNVSAG</sequence>
<gene>
    <name evidence="1" type="ORF">Taro_025590</name>
</gene>
<name>A0A843V9R7_COLES</name>
<reference evidence="1" key="1">
    <citation type="submission" date="2017-07" db="EMBL/GenBank/DDBJ databases">
        <title>Taro Niue Genome Assembly and Annotation.</title>
        <authorList>
            <person name="Atibalentja N."/>
            <person name="Keating K."/>
            <person name="Fields C.J."/>
        </authorList>
    </citation>
    <scope>NUCLEOTIDE SEQUENCE</scope>
    <source>
        <strain evidence="1">Niue_2</strain>
        <tissue evidence="1">Leaf</tissue>
    </source>
</reference>
<comment type="caution">
    <text evidence="1">The sequence shown here is derived from an EMBL/GenBank/DDBJ whole genome shotgun (WGS) entry which is preliminary data.</text>
</comment>
<proteinExistence type="predicted"/>
<evidence type="ECO:0000313" key="1">
    <source>
        <dbReference type="EMBL" id="MQL92958.1"/>
    </source>
</evidence>
<dbReference type="AlphaFoldDB" id="A0A843V9R7"/>
<dbReference type="Proteomes" id="UP000652761">
    <property type="component" value="Unassembled WGS sequence"/>
</dbReference>